<comment type="caution">
    <text evidence="2">The sequence shown here is derived from an EMBL/GenBank/DDBJ whole genome shotgun (WGS) entry which is preliminary data.</text>
</comment>
<keyword evidence="1" id="KW-0732">Signal</keyword>
<proteinExistence type="predicted"/>
<dbReference type="EMBL" id="JAAPAO010000340">
    <property type="protein sequence ID" value="KAF4662658.1"/>
    <property type="molecule type" value="Genomic_DNA"/>
</dbReference>
<evidence type="ECO:0000256" key="1">
    <source>
        <dbReference type="SAM" id="SignalP"/>
    </source>
</evidence>
<sequence>MLHINIIISFAYHIIMMQPASAAPLAQSSNLRRYDHPPVEGRRLPDEPQESFDPILKGLPEINAPSSGKVQAYAIVNLVLGAISCILTCACWIQNTICFCKLCFACCLPSYRKKWVAKNLQVVQPPPTPKHGRNVSEASTAADVVIELEEGGKNEEREVGDDQTRI</sequence>
<accession>A0A7J6LTL2</accession>
<gene>
    <name evidence="2" type="ORF">FOL47_006142</name>
</gene>
<dbReference type="AlphaFoldDB" id="A0A7J6LTL2"/>
<reference evidence="2 3" key="1">
    <citation type="submission" date="2020-04" db="EMBL/GenBank/DDBJ databases">
        <title>Perkinsus chesapeaki whole genome sequence.</title>
        <authorList>
            <person name="Bogema D.R."/>
        </authorList>
    </citation>
    <scope>NUCLEOTIDE SEQUENCE [LARGE SCALE GENOMIC DNA]</scope>
    <source>
        <strain evidence="2">ATCC PRA-425</strain>
    </source>
</reference>
<evidence type="ECO:0000313" key="2">
    <source>
        <dbReference type="EMBL" id="KAF4662658.1"/>
    </source>
</evidence>
<evidence type="ECO:0000313" key="3">
    <source>
        <dbReference type="Proteomes" id="UP000591131"/>
    </source>
</evidence>
<keyword evidence="3" id="KW-1185">Reference proteome</keyword>
<dbReference type="Proteomes" id="UP000591131">
    <property type="component" value="Unassembled WGS sequence"/>
</dbReference>
<protein>
    <submittedName>
        <fullName evidence="2">Uncharacterized protein</fullName>
    </submittedName>
</protein>
<feature type="chain" id="PRO_5029851720" evidence="1">
    <location>
        <begin position="23"/>
        <end position="166"/>
    </location>
</feature>
<name>A0A7J6LTL2_PERCH</name>
<organism evidence="2 3">
    <name type="scientific">Perkinsus chesapeaki</name>
    <name type="common">Clam parasite</name>
    <name type="synonym">Perkinsus andrewsi</name>
    <dbReference type="NCBI Taxonomy" id="330153"/>
    <lineage>
        <taxon>Eukaryota</taxon>
        <taxon>Sar</taxon>
        <taxon>Alveolata</taxon>
        <taxon>Perkinsozoa</taxon>
        <taxon>Perkinsea</taxon>
        <taxon>Perkinsida</taxon>
        <taxon>Perkinsidae</taxon>
        <taxon>Perkinsus</taxon>
    </lineage>
</organism>
<feature type="signal peptide" evidence="1">
    <location>
        <begin position="1"/>
        <end position="22"/>
    </location>
</feature>